<dbReference type="Proteomes" id="UP000789525">
    <property type="component" value="Unassembled WGS sequence"/>
</dbReference>
<evidence type="ECO:0000313" key="1">
    <source>
        <dbReference type="EMBL" id="CAG8510853.1"/>
    </source>
</evidence>
<sequence length="1981" mass="230570">MQNLHQCDNPEFGEFLNDCTELLWRAQNDKPGNKENELLQQMKHMFNSIMDADGIFGVLISKAPGRRCIRRVLFDFNAIKQIEPEKLLKAGDTIVTLVEGCHEHDEISLKLSEELAVYKACTDLLETLQIRQSANKNATNFRKNSLPPDIHEMVLLDNEANETQHPSRKRAFSTSTVDFNNFVFSSIQDKKNLTLLRMEAPKKPSELHNFFRILEQKKIDSLKGLIGFFPCSSCHKRALIGFAPDKYSLPVEETESSVPRRIFRLPFEFDENDKLGPWDILLSEDTIKDMRKLKKSPHLVDAVMKKLGQISSGKWEKYGLQRKASSSNVPDIPVYEVELPEYGGLKILWQVDYGFSIRSYSNMQLVKIWAVTDIKEQIRETLENLAMKINGVVSPRYLNNEESAKSTDKELPSPNIDDEKLVEVHRMLVTNKFVPLSKNLFKSLVFGGFDFTFQVSKVEYDIINNPTSAIVIVSYNLCRRVKDYFYRLRESAVLAEKPIPMDELNEYMRRKEEEDSGIDIADDIMIEEDDENMEFGNIPNSFHLLEDHHFPLFITYNKFSEMLQGTYDIDVRTITKRQNPDENGDDDEHNDEGLNPSCSFINESNASWAHFVDYDLFKKRYWRHFGDNYRNKMDCELVYSEFSVIKGTNPEVEYLSRDEYRAISTRKYPAFCSRRDEIYDLFERYGKMKARNDLRALMHKWEVDHHMYNGIKSQMFELNTNYRSHDGILKLASSVIDLIRHFFPDSIDHLSRERGEVGGPRPNICAGIQVETFLLNVFRAGDPASNCIEFGAEQVVIVRNDKDKERVRSLNKNIGLVMTVFEAKGMEFSDVLLYNFFKNSPADLKWRVILSCLEGYDKGIKAFSHEKHYILSSELKNLYVALTRARQSLWIFDENSECSWPILRYWEHHGLVNVVNNIEEITALPTLAKKSDSQEWDRQGKTFFERHQYELSGNEDRQKLAHAYHLQQLARISVNDSDEATIKSNFVQAARAFSECSRPKQEASCYQDVGMHEEAGDVYVKWEMFELAAGCYTKAKNWRKTGDCFAKAKMYDEAVVAYKDGRLYKIAIDFMERHKGDVTEKIFRRVIRLIYINCMNNDKEVSKKALSMLPTAEDQIEILRDHAPEEVPEVYKKSGQFRDAAKDLCLRGKFEEASNVLLNHSVEDEDIIESLQCILHLCRSRMLKNIIEGNVSLNTKEELQRFLSKANDITTTAKSQSVRKSIKWKILMEEFQLYLSYLHDDLDAFCKGIKFFQKQEESAIEFRAVYLWLLISARSDINADYWSERLQFLLRLCELAFPFIAPLRNAKNIDKVRENFEDIFLIKKVEDRPNKRQISSDNPLISFINDVNSTETVMDYWHIHDVNVVYRLQKYVNMKSARLKIAEGITRLLSVEQINECFSQQRFWAERLVGIHFRYQSPHTSCPDVTHMVINELPDHAYNGLIDLSYKKWLGDEFNVKDFAIMLKFIFVSMQLQNTWGIENFNWKISEYRLSRFNTLLLGYEFNYGSYKAVGGRLSLFLLSLKSNDVIAAVMHAKKFIRYAVDNLHDVNLDSSDSLGDLVSLMEFTTCLIFSARLGYFDFILPRSYLINYFYVFNAEPLLPGQHYSDKYKYLGEIKGSFHQIRILLDILVRSQYYHSAVILRLIRLLILVGLNQSELARSMILNLLGDLSTKFYNAEFKKYLEKNSMASLVEILNNDIKKTGCDSLLMVYYDSGAKSRFFEWEKKIGITKLSYNSIEVFRSSLKDIMTSEDTEESAGVVTIDKQLSSRLSEGSEQNLSTMDITFIDDGADGGTDYNEADEISEEAHEPTTEIQSWFHQIHESPQAQEAARKIQYWFHKIQNREKDAIYDDVLKFCQFMLREKGKSAVYKYNIRLRVPMVDMIVKLIRLQERMDKIKVRLDKSVKKFDSDSDEYEICLDLREELRNTHYENVKTALNSLSVTENLERHKEANIEWLEAELEKADGIIEQVHKWINRCSEVIKL</sequence>
<organism evidence="1 2">
    <name type="scientific">Acaulospora colombiana</name>
    <dbReference type="NCBI Taxonomy" id="27376"/>
    <lineage>
        <taxon>Eukaryota</taxon>
        <taxon>Fungi</taxon>
        <taxon>Fungi incertae sedis</taxon>
        <taxon>Mucoromycota</taxon>
        <taxon>Glomeromycotina</taxon>
        <taxon>Glomeromycetes</taxon>
        <taxon>Diversisporales</taxon>
        <taxon>Acaulosporaceae</taxon>
        <taxon>Acaulospora</taxon>
    </lineage>
</organism>
<reference evidence="1" key="1">
    <citation type="submission" date="2021-06" db="EMBL/GenBank/DDBJ databases">
        <authorList>
            <person name="Kallberg Y."/>
            <person name="Tangrot J."/>
            <person name="Rosling A."/>
        </authorList>
    </citation>
    <scope>NUCLEOTIDE SEQUENCE</scope>
    <source>
        <strain evidence="1">CL356</strain>
    </source>
</reference>
<evidence type="ECO:0000313" key="2">
    <source>
        <dbReference type="Proteomes" id="UP000789525"/>
    </source>
</evidence>
<accession>A0ACA9L848</accession>
<name>A0ACA9L848_9GLOM</name>
<keyword evidence="2" id="KW-1185">Reference proteome</keyword>
<dbReference type="EMBL" id="CAJVPT010004679">
    <property type="protein sequence ID" value="CAG8510853.1"/>
    <property type="molecule type" value="Genomic_DNA"/>
</dbReference>
<gene>
    <name evidence="1" type="ORF">ACOLOM_LOCUS3211</name>
</gene>
<protein>
    <submittedName>
        <fullName evidence="1">7653_t:CDS:1</fullName>
    </submittedName>
</protein>
<proteinExistence type="predicted"/>
<comment type="caution">
    <text evidence="1">The sequence shown here is derived from an EMBL/GenBank/DDBJ whole genome shotgun (WGS) entry which is preliminary data.</text>
</comment>